<protein>
    <submittedName>
        <fullName evidence="1">Uncharacterized protein</fullName>
    </submittedName>
</protein>
<dbReference type="AlphaFoldDB" id="A0A8X6NNV0"/>
<evidence type="ECO:0000313" key="1">
    <source>
        <dbReference type="EMBL" id="GFT22769.1"/>
    </source>
</evidence>
<evidence type="ECO:0000313" key="2">
    <source>
        <dbReference type="Proteomes" id="UP000887013"/>
    </source>
</evidence>
<organism evidence="1 2">
    <name type="scientific">Nephila pilipes</name>
    <name type="common">Giant wood spider</name>
    <name type="synonym">Nephila maculata</name>
    <dbReference type="NCBI Taxonomy" id="299642"/>
    <lineage>
        <taxon>Eukaryota</taxon>
        <taxon>Metazoa</taxon>
        <taxon>Ecdysozoa</taxon>
        <taxon>Arthropoda</taxon>
        <taxon>Chelicerata</taxon>
        <taxon>Arachnida</taxon>
        <taxon>Araneae</taxon>
        <taxon>Araneomorphae</taxon>
        <taxon>Entelegynae</taxon>
        <taxon>Araneoidea</taxon>
        <taxon>Nephilidae</taxon>
        <taxon>Nephila</taxon>
    </lineage>
</organism>
<proteinExistence type="predicted"/>
<gene>
    <name evidence="1" type="ORF">NPIL_274451</name>
</gene>
<keyword evidence="2" id="KW-1185">Reference proteome</keyword>
<name>A0A8X6NNV0_NEPPI</name>
<sequence length="198" mass="22914">MLLPFLRSHVLHSVASSGLLAEGREKKRIFSQWGDPLKRWGKGYQWNGTVFEILVEQGFMGLKHFCKENHQSLLPVSKWYLPSSGKTLETFPLSNGFTPPLRERYMASDEWEVRKKGLGTEIGPKGFVYLQCRLEDQPSPLQLSSVKPDRHSMPTSAICRHLWKKASSQLLDERRRPREDADAWRKIFFLLLFSKALL</sequence>
<comment type="caution">
    <text evidence="1">The sequence shown here is derived from an EMBL/GenBank/DDBJ whole genome shotgun (WGS) entry which is preliminary data.</text>
</comment>
<accession>A0A8X6NNV0</accession>
<reference evidence="1" key="1">
    <citation type="submission" date="2020-08" db="EMBL/GenBank/DDBJ databases">
        <title>Multicomponent nature underlies the extraordinary mechanical properties of spider dragline silk.</title>
        <authorList>
            <person name="Kono N."/>
            <person name="Nakamura H."/>
            <person name="Mori M."/>
            <person name="Yoshida Y."/>
            <person name="Ohtoshi R."/>
            <person name="Malay A.D."/>
            <person name="Moran D.A.P."/>
            <person name="Tomita M."/>
            <person name="Numata K."/>
            <person name="Arakawa K."/>
        </authorList>
    </citation>
    <scope>NUCLEOTIDE SEQUENCE</scope>
</reference>
<dbReference type="Proteomes" id="UP000887013">
    <property type="component" value="Unassembled WGS sequence"/>
</dbReference>
<dbReference type="EMBL" id="BMAW01106157">
    <property type="protein sequence ID" value="GFT22769.1"/>
    <property type="molecule type" value="Genomic_DNA"/>
</dbReference>